<dbReference type="AlphaFoldDB" id="A0A0R2CQQ0"/>
<dbReference type="InterPro" id="IPR050351">
    <property type="entry name" value="BphY/WalK/GraS-like"/>
</dbReference>
<evidence type="ECO:0000256" key="9">
    <source>
        <dbReference type="SAM" id="Phobius"/>
    </source>
</evidence>
<dbReference type="InterPro" id="IPR003594">
    <property type="entry name" value="HATPase_dom"/>
</dbReference>
<dbReference type="Pfam" id="PF00512">
    <property type="entry name" value="HisKA"/>
    <property type="match status" value="1"/>
</dbReference>
<keyword evidence="8 9" id="KW-0472">Membrane</keyword>
<accession>A0A0R2CQQ0</accession>
<dbReference type="GO" id="GO:0016036">
    <property type="term" value="P:cellular response to phosphate starvation"/>
    <property type="evidence" value="ECO:0007669"/>
    <property type="project" value="TreeGrafter"/>
</dbReference>
<dbReference type="CDD" id="cd00075">
    <property type="entry name" value="HATPase"/>
    <property type="match status" value="1"/>
</dbReference>
<dbReference type="PANTHER" id="PTHR45453:SF1">
    <property type="entry name" value="PHOSPHATE REGULON SENSOR PROTEIN PHOR"/>
    <property type="match status" value="1"/>
</dbReference>
<evidence type="ECO:0000256" key="3">
    <source>
        <dbReference type="ARBA" id="ARBA00012438"/>
    </source>
</evidence>
<dbReference type="GO" id="GO:0004721">
    <property type="term" value="F:phosphoprotein phosphatase activity"/>
    <property type="evidence" value="ECO:0007669"/>
    <property type="project" value="TreeGrafter"/>
</dbReference>
<evidence type="ECO:0000256" key="6">
    <source>
        <dbReference type="ARBA" id="ARBA00022777"/>
    </source>
</evidence>
<dbReference type="STRING" id="1423802.FC56_GL001123"/>
<dbReference type="SMART" id="SM00387">
    <property type="entry name" value="HATPase_c"/>
    <property type="match status" value="1"/>
</dbReference>
<evidence type="ECO:0000259" key="10">
    <source>
        <dbReference type="PROSITE" id="PS50109"/>
    </source>
</evidence>
<keyword evidence="9" id="KW-0812">Transmembrane</keyword>
<evidence type="ECO:0000256" key="4">
    <source>
        <dbReference type="ARBA" id="ARBA00022553"/>
    </source>
</evidence>
<evidence type="ECO:0000313" key="12">
    <source>
        <dbReference type="Proteomes" id="UP000051256"/>
    </source>
</evidence>
<dbReference type="EMBL" id="AYZR01000004">
    <property type="protein sequence ID" value="KRM94175.1"/>
    <property type="molecule type" value="Genomic_DNA"/>
</dbReference>
<dbReference type="Gene3D" id="1.10.287.130">
    <property type="match status" value="1"/>
</dbReference>
<dbReference type="InterPro" id="IPR005467">
    <property type="entry name" value="His_kinase_dom"/>
</dbReference>
<dbReference type="EC" id="2.7.13.3" evidence="3"/>
<dbReference type="CDD" id="cd00082">
    <property type="entry name" value="HisKA"/>
    <property type="match status" value="1"/>
</dbReference>
<name>A0A0R2CQQ0_9LACO</name>
<comment type="subcellular location">
    <subcellularLocation>
        <location evidence="2">Membrane</location>
    </subcellularLocation>
</comment>
<dbReference type="InterPro" id="IPR036890">
    <property type="entry name" value="HATPase_C_sf"/>
</dbReference>
<keyword evidence="6 11" id="KW-0418">Kinase</keyword>
<dbReference type="PRINTS" id="PR00344">
    <property type="entry name" value="BCTRLSENSOR"/>
</dbReference>
<keyword evidence="5" id="KW-0808">Transferase</keyword>
<sequence>MKEENQINQKQQHRFFVVEFLALAFLFGLLGILVSHFFESSVYSNIDQNIVHQQKMVLLRPAESIQNNDQLNPGDGGPTRFQADTVIYSESGKILNTATLGNRYVILKKLKFDPKTTGQLMTQKVNGNSFRTVMMKVKNQNTKQVNYVLIAENIDTQTSIIKEFDKLLIIILVIFWLAAILISYALSSYFMGPILRSWNKQQEFVSNAAHELRTPLTIIQNKLEYLFTKPKSQVIDETEPINQALNETKRLSRLTSELLTVARSDSNRIQVDPVAVELSDFMQETVEPYAEVAASQDKQLSFGNTVDGFVKIDVDLLKQVLVILLDNALKYTKAGDQINVFSEPVGKNSWKLTVSNTGESISDADKQRIFERFYRVDKSRNQDTGGNGLGLSIASWIIGQHHGKITVTDVAPTGVAFICTLPRNFK</sequence>
<reference evidence="11 12" key="1">
    <citation type="journal article" date="2015" name="Genome Announc.">
        <title>Expanding the biotechnology potential of lactobacilli through comparative genomics of 213 strains and associated genera.</title>
        <authorList>
            <person name="Sun Z."/>
            <person name="Harris H.M."/>
            <person name="McCann A."/>
            <person name="Guo C."/>
            <person name="Argimon S."/>
            <person name="Zhang W."/>
            <person name="Yang X."/>
            <person name="Jeffery I.B."/>
            <person name="Cooney J.C."/>
            <person name="Kagawa T.F."/>
            <person name="Liu W."/>
            <person name="Song Y."/>
            <person name="Salvetti E."/>
            <person name="Wrobel A."/>
            <person name="Rasinkangas P."/>
            <person name="Parkhill J."/>
            <person name="Rea M.C."/>
            <person name="O'Sullivan O."/>
            <person name="Ritari J."/>
            <person name="Douillard F.P."/>
            <person name="Paul Ross R."/>
            <person name="Yang R."/>
            <person name="Briner A.E."/>
            <person name="Felis G.E."/>
            <person name="de Vos W.M."/>
            <person name="Barrangou R."/>
            <person name="Klaenhammer T.R."/>
            <person name="Caufield P.W."/>
            <person name="Cui Y."/>
            <person name="Zhang H."/>
            <person name="O'Toole P.W."/>
        </authorList>
    </citation>
    <scope>NUCLEOTIDE SEQUENCE [LARGE SCALE GENOMIC DNA]</scope>
    <source>
        <strain evidence="11 12">DSM 24302</strain>
    </source>
</reference>
<dbReference type="SUPFAM" id="SSF55874">
    <property type="entry name" value="ATPase domain of HSP90 chaperone/DNA topoisomerase II/histidine kinase"/>
    <property type="match status" value="1"/>
</dbReference>
<dbReference type="GO" id="GO:0005886">
    <property type="term" value="C:plasma membrane"/>
    <property type="evidence" value="ECO:0007669"/>
    <property type="project" value="TreeGrafter"/>
</dbReference>
<dbReference type="SMART" id="SM00388">
    <property type="entry name" value="HisKA"/>
    <property type="match status" value="1"/>
</dbReference>
<protein>
    <recommendedName>
        <fullName evidence="3">histidine kinase</fullName>
        <ecNumber evidence="3">2.7.13.3</ecNumber>
    </recommendedName>
</protein>
<dbReference type="InterPro" id="IPR003661">
    <property type="entry name" value="HisK_dim/P_dom"/>
</dbReference>
<gene>
    <name evidence="11" type="ORF">FC56_GL001123</name>
</gene>
<dbReference type="FunFam" id="1.10.287.130:FF:000001">
    <property type="entry name" value="Two-component sensor histidine kinase"/>
    <property type="match status" value="1"/>
</dbReference>
<keyword evidence="7" id="KW-0902">Two-component regulatory system</keyword>
<proteinExistence type="predicted"/>
<comment type="catalytic activity">
    <reaction evidence="1">
        <text>ATP + protein L-histidine = ADP + protein N-phospho-L-histidine.</text>
        <dbReference type="EC" id="2.7.13.3"/>
    </reaction>
</comment>
<keyword evidence="4" id="KW-0597">Phosphoprotein</keyword>
<evidence type="ECO:0000256" key="7">
    <source>
        <dbReference type="ARBA" id="ARBA00023012"/>
    </source>
</evidence>
<evidence type="ECO:0000256" key="5">
    <source>
        <dbReference type="ARBA" id="ARBA00022679"/>
    </source>
</evidence>
<dbReference type="PROSITE" id="PS50109">
    <property type="entry name" value="HIS_KIN"/>
    <property type="match status" value="1"/>
</dbReference>
<dbReference type="RefSeq" id="WP_056977258.1">
    <property type="nucleotide sequence ID" value="NZ_AYZR01000004.1"/>
</dbReference>
<feature type="domain" description="Histidine kinase" evidence="10">
    <location>
        <begin position="207"/>
        <end position="425"/>
    </location>
</feature>
<keyword evidence="9" id="KW-1133">Transmembrane helix</keyword>
<dbReference type="Proteomes" id="UP000051256">
    <property type="component" value="Unassembled WGS sequence"/>
</dbReference>
<dbReference type="InterPro" id="IPR036097">
    <property type="entry name" value="HisK_dim/P_sf"/>
</dbReference>
<dbReference type="PANTHER" id="PTHR45453">
    <property type="entry name" value="PHOSPHATE REGULON SENSOR PROTEIN PHOR"/>
    <property type="match status" value="1"/>
</dbReference>
<keyword evidence="12" id="KW-1185">Reference proteome</keyword>
<dbReference type="PATRIC" id="fig|1423802.4.peg.1138"/>
<comment type="caution">
    <text evidence="11">The sequence shown here is derived from an EMBL/GenBank/DDBJ whole genome shotgun (WGS) entry which is preliminary data.</text>
</comment>
<dbReference type="Gene3D" id="3.30.565.10">
    <property type="entry name" value="Histidine kinase-like ATPase, C-terminal domain"/>
    <property type="match status" value="1"/>
</dbReference>
<evidence type="ECO:0000256" key="8">
    <source>
        <dbReference type="ARBA" id="ARBA00023136"/>
    </source>
</evidence>
<dbReference type="GO" id="GO:0000155">
    <property type="term" value="F:phosphorelay sensor kinase activity"/>
    <property type="evidence" value="ECO:0007669"/>
    <property type="project" value="InterPro"/>
</dbReference>
<feature type="transmembrane region" description="Helical" evidence="9">
    <location>
        <begin position="20"/>
        <end position="38"/>
    </location>
</feature>
<evidence type="ECO:0000256" key="2">
    <source>
        <dbReference type="ARBA" id="ARBA00004370"/>
    </source>
</evidence>
<evidence type="ECO:0000256" key="1">
    <source>
        <dbReference type="ARBA" id="ARBA00000085"/>
    </source>
</evidence>
<dbReference type="InterPro" id="IPR004358">
    <property type="entry name" value="Sig_transdc_His_kin-like_C"/>
</dbReference>
<feature type="transmembrane region" description="Helical" evidence="9">
    <location>
        <begin position="167"/>
        <end position="191"/>
    </location>
</feature>
<organism evidence="11 12">
    <name type="scientific">Lentilactobacillus senioris DSM 24302 = JCM 17472</name>
    <dbReference type="NCBI Taxonomy" id="1423802"/>
    <lineage>
        <taxon>Bacteria</taxon>
        <taxon>Bacillati</taxon>
        <taxon>Bacillota</taxon>
        <taxon>Bacilli</taxon>
        <taxon>Lactobacillales</taxon>
        <taxon>Lactobacillaceae</taxon>
        <taxon>Lentilactobacillus</taxon>
    </lineage>
</organism>
<evidence type="ECO:0000313" key="11">
    <source>
        <dbReference type="EMBL" id="KRM94175.1"/>
    </source>
</evidence>
<dbReference type="SUPFAM" id="SSF47384">
    <property type="entry name" value="Homodimeric domain of signal transducing histidine kinase"/>
    <property type="match status" value="1"/>
</dbReference>
<dbReference type="Pfam" id="PF02518">
    <property type="entry name" value="HATPase_c"/>
    <property type="match status" value="1"/>
</dbReference>
<dbReference type="FunFam" id="3.30.565.10:FF:000006">
    <property type="entry name" value="Sensor histidine kinase WalK"/>
    <property type="match status" value="1"/>
</dbReference>